<dbReference type="OrthoDB" id="6371394at2759"/>
<keyword evidence="3" id="KW-1185">Reference proteome</keyword>
<name>A0A5N5T4U7_9CRUS</name>
<reference evidence="2 3" key="1">
    <citation type="journal article" date="2019" name="PLoS Biol.">
        <title>Sex chromosomes control vertical transmission of feminizing Wolbachia symbionts in an isopod.</title>
        <authorList>
            <person name="Becking T."/>
            <person name="Chebbi M.A."/>
            <person name="Giraud I."/>
            <person name="Moumen B."/>
            <person name="Laverre T."/>
            <person name="Caubet Y."/>
            <person name="Peccoud J."/>
            <person name="Gilbert C."/>
            <person name="Cordaux R."/>
        </authorList>
    </citation>
    <scope>NUCLEOTIDE SEQUENCE [LARGE SCALE GENOMIC DNA]</scope>
    <source>
        <strain evidence="2">ANa2</strain>
        <tissue evidence="2">Whole body excluding digestive tract and cuticle</tissue>
    </source>
</reference>
<evidence type="ECO:0000256" key="1">
    <source>
        <dbReference type="ARBA" id="ARBA00023004"/>
    </source>
</evidence>
<dbReference type="InterPro" id="IPR015931">
    <property type="entry name" value="Acnase/IPM_dHydase_lsu_aba_1/3"/>
</dbReference>
<dbReference type="AlphaFoldDB" id="A0A5N5T4U7"/>
<comment type="caution">
    <text evidence="2">The sequence shown here is derived from an EMBL/GenBank/DDBJ whole genome shotgun (WGS) entry which is preliminary data.</text>
</comment>
<accession>A0A5N5T4U7</accession>
<feature type="non-terminal residue" evidence="2">
    <location>
        <position position="1"/>
    </location>
</feature>
<organism evidence="2 3">
    <name type="scientific">Armadillidium nasatum</name>
    <dbReference type="NCBI Taxonomy" id="96803"/>
    <lineage>
        <taxon>Eukaryota</taxon>
        <taxon>Metazoa</taxon>
        <taxon>Ecdysozoa</taxon>
        <taxon>Arthropoda</taxon>
        <taxon>Crustacea</taxon>
        <taxon>Multicrustacea</taxon>
        <taxon>Malacostraca</taxon>
        <taxon>Eumalacostraca</taxon>
        <taxon>Peracarida</taxon>
        <taxon>Isopoda</taxon>
        <taxon>Oniscidea</taxon>
        <taxon>Crinocheta</taxon>
        <taxon>Armadillidiidae</taxon>
        <taxon>Armadillidium</taxon>
    </lineage>
</organism>
<sequence length="92" mass="10380">FEFDFRVTSLVFIPELHIERLPFSIRVLLESAIRNCDNFQVFTDILFTEIVSSANSLKCKIFLARIPVLGSHSSACFASDSLQCSDHIPVLC</sequence>
<dbReference type="Gene3D" id="3.30.499.10">
    <property type="entry name" value="Aconitase, domain 3"/>
    <property type="match status" value="1"/>
</dbReference>
<gene>
    <name evidence="2" type="primary">ACOC</name>
    <name evidence="2" type="ORF">Anas_13297</name>
</gene>
<proteinExistence type="predicted"/>
<dbReference type="EMBL" id="SEYY01010113">
    <property type="protein sequence ID" value="KAB7501603.1"/>
    <property type="molecule type" value="Genomic_DNA"/>
</dbReference>
<evidence type="ECO:0000313" key="3">
    <source>
        <dbReference type="Proteomes" id="UP000326759"/>
    </source>
</evidence>
<evidence type="ECO:0000313" key="2">
    <source>
        <dbReference type="EMBL" id="KAB7501603.1"/>
    </source>
</evidence>
<keyword evidence="1" id="KW-0408">Iron</keyword>
<protein>
    <submittedName>
        <fullName evidence="2">Aconitate hydratase, cytoplasmic</fullName>
    </submittedName>
</protein>
<dbReference type="Proteomes" id="UP000326759">
    <property type="component" value="Unassembled WGS sequence"/>
</dbReference>